<feature type="region of interest" description="Disordered" evidence="1">
    <location>
        <begin position="56"/>
        <end position="101"/>
    </location>
</feature>
<keyword evidence="3" id="KW-1185">Reference proteome</keyword>
<name>A0A2G5UIL6_9PELO</name>
<dbReference type="EMBL" id="PDUG01000003">
    <property type="protein sequence ID" value="PIC39349.1"/>
    <property type="molecule type" value="Genomic_DNA"/>
</dbReference>
<evidence type="ECO:0000313" key="2">
    <source>
        <dbReference type="EMBL" id="PIC39349.1"/>
    </source>
</evidence>
<dbReference type="OrthoDB" id="5899534at2759"/>
<evidence type="ECO:0000313" key="3">
    <source>
        <dbReference type="Proteomes" id="UP000230233"/>
    </source>
</evidence>
<gene>
    <name evidence="2" type="primary">Cnig_chr_III.g11064</name>
    <name evidence="2" type="ORF">B9Z55_011064</name>
</gene>
<feature type="compositionally biased region" description="Basic and acidic residues" evidence="1">
    <location>
        <begin position="56"/>
        <end position="68"/>
    </location>
</feature>
<accession>A0A2G5UIL6</accession>
<dbReference type="Proteomes" id="UP000230233">
    <property type="component" value="Chromosome III"/>
</dbReference>
<sequence>MCRSLREEESQEIVKLVQFLPHYGQLNPHPSLWQILFDNQYASQNDADDLIIRTEDEDDGHLLTRDPVEEQQPVQTTVRDSNDDQVQKSMTSAYARIRGSR</sequence>
<reference evidence="3" key="1">
    <citation type="submission" date="2017-10" db="EMBL/GenBank/DDBJ databases">
        <title>Rapid genome shrinkage in a self-fertile nematode reveals novel sperm competition proteins.</title>
        <authorList>
            <person name="Yin D."/>
            <person name="Schwarz E.M."/>
            <person name="Thomas C.G."/>
            <person name="Felde R.L."/>
            <person name="Korf I.F."/>
            <person name="Cutter A.D."/>
            <person name="Schartner C.M."/>
            <person name="Ralston E.J."/>
            <person name="Meyer B.J."/>
            <person name="Haag E.S."/>
        </authorList>
    </citation>
    <scope>NUCLEOTIDE SEQUENCE [LARGE SCALE GENOMIC DNA]</scope>
    <source>
        <strain evidence="3">JU1422</strain>
    </source>
</reference>
<protein>
    <submittedName>
        <fullName evidence="2">Uncharacterized protein</fullName>
    </submittedName>
</protein>
<proteinExistence type="predicted"/>
<comment type="caution">
    <text evidence="2">The sequence shown here is derived from an EMBL/GenBank/DDBJ whole genome shotgun (WGS) entry which is preliminary data.</text>
</comment>
<evidence type="ECO:0000256" key="1">
    <source>
        <dbReference type="SAM" id="MobiDB-lite"/>
    </source>
</evidence>
<organism evidence="2 3">
    <name type="scientific">Caenorhabditis nigoni</name>
    <dbReference type="NCBI Taxonomy" id="1611254"/>
    <lineage>
        <taxon>Eukaryota</taxon>
        <taxon>Metazoa</taxon>
        <taxon>Ecdysozoa</taxon>
        <taxon>Nematoda</taxon>
        <taxon>Chromadorea</taxon>
        <taxon>Rhabditida</taxon>
        <taxon>Rhabditina</taxon>
        <taxon>Rhabditomorpha</taxon>
        <taxon>Rhabditoidea</taxon>
        <taxon>Rhabditidae</taxon>
        <taxon>Peloderinae</taxon>
        <taxon>Caenorhabditis</taxon>
    </lineage>
</organism>
<dbReference type="AlphaFoldDB" id="A0A2G5UIL6"/>